<sequence length="394" mass="42163">MALHLHWFLPTRGDDRGIVSSNGEADFAADGVHNPGFRPPTIEYLGQIARAAEQLGYEAVLTPTGLWCEDAWIVTAALTQVTSRLRFLVAFRPGLISPTLAAHQAATFQRVSGGRLLLNIVTGGDSAEQRRLGDHLDHDQRYARTDEFLTVLRGVAGANPAFSFTGEHYDIQEATVDVAPWGRPPIFFGGASPAAEQVAARRADVYLAWGETPAQITERLDRMRSLAAAAGRADELRFGIRFHVISRDTAAQAWAEADRLLAGLDDARIAAHQAVFAASESVGQRRMAALHGGDRTSLEVYPNIWAGYGLVRGGAGTAIVGSHEQVAERIEEYHALGLDHFILSGQPHLEEAYQMAEGAAELLRARGLLAAPHDPAGGVPGGVPGGEPLAGAVR</sequence>
<dbReference type="PANTHER" id="PTHR42847:SF4">
    <property type="entry name" value="ALKANESULFONATE MONOOXYGENASE-RELATED"/>
    <property type="match status" value="1"/>
</dbReference>
<evidence type="ECO:0000313" key="6">
    <source>
        <dbReference type="EMBL" id="CUU58106.1"/>
    </source>
</evidence>
<accession>A0A0S4QUH9</accession>
<keyword evidence="4 6" id="KW-0503">Monooxygenase</keyword>
<dbReference type="CDD" id="cd01094">
    <property type="entry name" value="Alkanesulfonate_monoxygenase"/>
    <property type="match status" value="1"/>
</dbReference>
<protein>
    <submittedName>
        <fullName evidence="6">Alkanesulfonate monooxygenase</fullName>
    </submittedName>
</protein>
<name>A0A0S4QUH9_9ACTN</name>
<evidence type="ECO:0000256" key="1">
    <source>
        <dbReference type="ARBA" id="ARBA00022630"/>
    </source>
</evidence>
<dbReference type="GO" id="GO:0046306">
    <property type="term" value="P:alkanesulfonate catabolic process"/>
    <property type="evidence" value="ECO:0007669"/>
    <property type="project" value="TreeGrafter"/>
</dbReference>
<dbReference type="EMBL" id="FAOZ01000017">
    <property type="protein sequence ID" value="CUU58106.1"/>
    <property type="molecule type" value="Genomic_DNA"/>
</dbReference>
<dbReference type="InterPro" id="IPR036661">
    <property type="entry name" value="Luciferase-like_sf"/>
</dbReference>
<keyword evidence="7" id="KW-1185">Reference proteome</keyword>
<dbReference type="RefSeq" id="WP_091280685.1">
    <property type="nucleotide sequence ID" value="NZ_FAOZ01000017.1"/>
</dbReference>
<dbReference type="InterPro" id="IPR011251">
    <property type="entry name" value="Luciferase-like_dom"/>
</dbReference>
<evidence type="ECO:0000256" key="2">
    <source>
        <dbReference type="ARBA" id="ARBA00022643"/>
    </source>
</evidence>
<dbReference type="Proteomes" id="UP000198802">
    <property type="component" value="Unassembled WGS sequence"/>
</dbReference>
<evidence type="ECO:0000256" key="4">
    <source>
        <dbReference type="ARBA" id="ARBA00023033"/>
    </source>
</evidence>
<dbReference type="AlphaFoldDB" id="A0A0S4QUH9"/>
<dbReference type="InterPro" id="IPR050172">
    <property type="entry name" value="SsuD_RutA_monooxygenase"/>
</dbReference>
<evidence type="ECO:0000313" key="7">
    <source>
        <dbReference type="Proteomes" id="UP000198802"/>
    </source>
</evidence>
<dbReference type="PANTHER" id="PTHR42847">
    <property type="entry name" value="ALKANESULFONATE MONOOXYGENASE"/>
    <property type="match status" value="1"/>
</dbReference>
<keyword evidence="2" id="KW-0288">FMN</keyword>
<feature type="domain" description="Luciferase-like" evidence="5">
    <location>
        <begin position="21"/>
        <end position="340"/>
    </location>
</feature>
<reference evidence="7" key="1">
    <citation type="submission" date="2015-11" db="EMBL/GenBank/DDBJ databases">
        <authorList>
            <person name="Varghese N."/>
        </authorList>
    </citation>
    <scope>NUCLEOTIDE SEQUENCE [LARGE SCALE GENOMIC DNA]</scope>
    <source>
        <strain evidence="7">DSM 45899</strain>
    </source>
</reference>
<evidence type="ECO:0000259" key="5">
    <source>
        <dbReference type="Pfam" id="PF00296"/>
    </source>
</evidence>
<dbReference type="Gene3D" id="3.20.20.30">
    <property type="entry name" value="Luciferase-like domain"/>
    <property type="match status" value="1"/>
</dbReference>
<dbReference type="Pfam" id="PF00296">
    <property type="entry name" value="Bac_luciferase"/>
    <property type="match status" value="1"/>
</dbReference>
<proteinExistence type="predicted"/>
<organism evidence="6 7">
    <name type="scientific">Parafrankia irregularis</name>
    <dbReference type="NCBI Taxonomy" id="795642"/>
    <lineage>
        <taxon>Bacteria</taxon>
        <taxon>Bacillati</taxon>
        <taxon>Actinomycetota</taxon>
        <taxon>Actinomycetes</taxon>
        <taxon>Frankiales</taxon>
        <taxon>Frankiaceae</taxon>
        <taxon>Parafrankia</taxon>
    </lineage>
</organism>
<evidence type="ECO:0000256" key="3">
    <source>
        <dbReference type="ARBA" id="ARBA00023002"/>
    </source>
</evidence>
<keyword evidence="1" id="KW-0285">Flavoprotein</keyword>
<dbReference type="SUPFAM" id="SSF51679">
    <property type="entry name" value="Bacterial luciferase-like"/>
    <property type="match status" value="1"/>
</dbReference>
<dbReference type="GO" id="GO:0008726">
    <property type="term" value="F:alkanesulfonate monooxygenase activity"/>
    <property type="evidence" value="ECO:0007669"/>
    <property type="project" value="TreeGrafter"/>
</dbReference>
<gene>
    <name evidence="6" type="ORF">Ga0074812_11715</name>
</gene>
<keyword evidence="3" id="KW-0560">Oxidoreductase</keyword>